<feature type="region of interest" description="Disordered" evidence="1">
    <location>
        <begin position="63"/>
        <end position="83"/>
    </location>
</feature>
<dbReference type="Gene3D" id="1.10.260.40">
    <property type="entry name" value="lambda repressor-like DNA-binding domains"/>
    <property type="match status" value="1"/>
</dbReference>
<dbReference type="AlphaFoldDB" id="A0A1E3G0B6"/>
<proteinExistence type="predicted"/>
<name>A0A1E3G0B6_9BURK</name>
<reference evidence="3" key="1">
    <citation type="submission" date="2021-01" db="EMBL/GenBank/DDBJ databases">
        <title>Outbreak of Burkholderia contaminns endophthalmitis traced to a clinical ventilation system.</title>
        <authorList>
            <person name="Lipuma J."/>
            <person name="Spilker T."/>
            <person name="Kratholm J."/>
        </authorList>
    </citation>
    <scope>NUCLEOTIDE SEQUENCE</scope>
    <source>
        <strain evidence="3">HI4954</strain>
    </source>
</reference>
<evidence type="ECO:0000313" key="4">
    <source>
        <dbReference type="EMBL" id="MBO1831573.1"/>
    </source>
</evidence>
<reference evidence="5 8" key="3">
    <citation type="submission" date="2021-12" db="EMBL/GenBank/DDBJ databases">
        <title>Genomic and phenotypic characterization of three Burkholderia contaminans isolates recovered from different sources.</title>
        <authorList>
            <person name="Lopez De Volder A."/>
            <person name="Fan Y."/>
            <person name="Nunvar J."/>
            <person name="Herrera T."/>
            <person name="Timp W."/>
            <person name="Degrossi J."/>
        </authorList>
    </citation>
    <scope>NUCLEOTIDE SEQUENCE [LARGE SCALE GENOMIC DNA]</scope>
    <source>
        <strain evidence="5 8">LMG 23361</strain>
    </source>
</reference>
<dbReference type="InterPro" id="IPR010982">
    <property type="entry name" value="Lambda_DNA-bd_dom_sf"/>
</dbReference>
<evidence type="ECO:0000313" key="6">
    <source>
        <dbReference type="Proteomes" id="UP000611459"/>
    </source>
</evidence>
<dbReference type="EMBL" id="JAGEMX010000006">
    <property type="protein sequence ID" value="MBO1831573.1"/>
    <property type="molecule type" value="Genomic_DNA"/>
</dbReference>
<dbReference type="Proteomes" id="UP000611459">
    <property type="component" value="Unassembled WGS sequence"/>
</dbReference>
<dbReference type="SUPFAM" id="SSF47413">
    <property type="entry name" value="lambda repressor-like DNA-binding domains"/>
    <property type="match status" value="1"/>
</dbReference>
<organism evidence="3 6">
    <name type="scientific">Burkholderia contaminans</name>
    <dbReference type="NCBI Taxonomy" id="488447"/>
    <lineage>
        <taxon>Bacteria</taxon>
        <taxon>Pseudomonadati</taxon>
        <taxon>Pseudomonadota</taxon>
        <taxon>Betaproteobacteria</taxon>
        <taxon>Burkholderiales</taxon>
        <taxon>Burkholderiaceae</taxon>
        <taxon>Burkholderia</taxon>
        <taxon>Burkholderia cepacia complex</taxon>
    </lineage>
</organism>
<dbReference type="GO" id="GO:0003677">
    <property type="term" value="F:DNA binding"/>
    <property type="evidence" value="ECO:0007669"/>
    <property type="project" value="InterPro"/>
</dbReference>
<dbReference type="GeneID" id="93194288"/>
<sequence>MDKFYEEFGRALRERRIKANLTQDDVASKVGLGRTSVTNIEKGRQQVSLHMLYQLADAVDAEPSSLLPPRSETKEKSELPAELESSLAKLGDETERQWAREFLDSPEVLASLEEKR</sequence>
<protein>
    <submittedName>
        <fullName evidence="5">Helix-turn-helix domain-containing protein</fullName>
    </submittedName>
    <submittedName>
        <fullName evidence="3">Helix-turn-helix transcriptional regulator</fullName>
    </submittedName>
</protein>
<accession>A0A1E3G0B6</accession>
<evidence type="ECO:0000256" key="1">
    <source>
        <dbReference type="SAM" id="MobiDB-lite"/>
    </source>
</evidence>
<evidence type="ECO:0000259" key="2">
    <source>
        <dbReference type="PROSITE" id="PS50943"/>
    </source>
</evidence>
<keyword evidence="7" id="KW-1185">Reference proteome</keyword>
<dbReference type="InterPro" id="IPR001387">
    <property type="entry name" value="Cro/C1-type_HTH"/>
</dbReference>
<dbReference type="RefSeq" id="WP_052760028.1">
    <property type="nucleotide sequence ID" value="NZ_AP018358.1"/>
</dbReference>
<evidence type="ECO:0000313" key="8">
    <source>
        <dbReference type="Proteomes" id="UP001220209"/>
    </source>
</evidence>
<dbReference type="Proteomes" id="UP000664048">
    <property type="component" value="Unassembled WGS sequence"/>
</dbReference>
<gene>
    <name evidence="4" type="ORF">J4M89_19555</name>
    <name evidence="3" type="ORF">JIN94_16805</name>
    <name evidence="5" type="ORF">LXE91_02160</name>
</gene>
<dbReference type="PROSITE" id="PS50943">
    <property type="entry name" value="HTH_CROC1"/>
    <property type="match status" value="1"/>
</dbReference>
<dbReference type="CDD" id="cd00093">
    <property type="entry name" value="HTH_XRE"/>
    <property type="match status" value="1"/>
</dbReference>
<evidence type="ECO:0000313" key="3">
    <source>
        <dbReference type="EMBL" id="MBK1931548.1"/>
    </source>
</evidence>
<reference evidence="4 7" key="2">
    <citation type="submission" date="2021-03" db="EMBL/GenBank/DDBJ databases">
        <title>Clinical course, treatment and visual outcome of an outbreak of Burkholderia contaminans endophthalmitis following cataract surgery.</title>
        <authorList>
            <person name="Lind C."/>
            <person name="Olsen K."/>
            <person name="Angelsen N.K."/>
            <person name="Krefting E.A."/>
            <person name="Fossen K."/>
            <person name="Gravningen K."/>
            <person name="Depoorter E."/>
            <person name="Vandamme P."/>
            <person name="Bertelsen G."/>
        </authorList>
    </citation>
    <scope>NUCLEOTIDE SEQUENCE [LARGE SCALE GENOMIC DNA]</scope>
    <source>
        <strain evidence="4 7">51242556</strain>
    </source>
</reference>
<dbReference type="EMBL" id="JAENIB010000006">
    <property type="protein sequence ID" value="MBK1931548.1"/>
    <property type="molecule type" value="Genomic_DNA"/>
</dbReference>
<dbReference type="Pfam" id="PF13560">
    <property type="entry name" value="HTH_31"/>
    <property type="match status" value="1"/>
</dbReference>
<dbReference type="Proteomes" id="UP001220209">
    <property type="component" value="Chromosome 1"/>
</dbReference>
<feature type="domain" description="HTH cro/C1-type" evidence="2">
    <location>
        <begin position="12"/>
        <end position="66"/>
    </location>
</feature>
<dbReference type="SMART" id="SM00530">
    <property type="entry name" value="HTH_XRE"/>
    <property type="match status" value="1"/>
</dbReference>
<evidence type="ECO:0000313" key="5">
    <source>
        <dbReference type="EMBL" id="WFN17873.1"/>
    </source>
</evidence>
<dbReference type="OrthoDB" id="8527856at2"/>
<evidence type="ECO:0000313" key="7">
    <source>
        <dbReference type="Proteomes" id="UP000664048"/>
    </source>
</evidence>
<dbReference type="EMBL" id="CP090640">
    <property type="protein sequence ID" value="WFN17873.1"/>
    <property type="molecule type" value="Genomic_DNA"/>
</dbReference>